<evidence type="ECO:0000313" key="2">
    <source>
        <dbReference type="EMBL" id="KAK4719300.1"/>
    </source>
</evidence>
<organism evidence="2 3">
    <name type="scientific">Solanum pinnatisectum</name>
    <name type="common">tansyleaf nightshade</name>
    <dbReference type="NCBI Taxonomy" id="50273"/>
    <lineage>
        <taxon>Eukaryota</taxon>
        <taxon>Viridiplantae</taxon>
        <taxon>Streptophyta</taxon>
        <taxon>Embryophyta</taxon>
        <taxon>Tracheophyta</taxon>
        <taxon>Spermatophyta</taxon>
        <taxon>Magnoliopsida</taxon>
        <taxon>eudicotyledons</taxon>
        <taxon>Gunneridae</taxon>
        <taxon>Pentapetalae</taxon>
        <taxon>asterids</taxon>
        <taxon>lamiids</taxon>
        <taxon>Solanales</taxon>
        <taxon>Solanaceae</taxon>
        <taxon>Solanoideae</taxon>
        <taxon>Solaneae</taxon>
        <taxon>Solanum</taxon>
    </lineage>
</organism>
<accession>A0AAV9L3Z5</accession>
<evidence type="ECO:0008006" key="4">
    <source>
        <dbReference type="Google" id="ProtNLM"/>
    </source>
</evidence>
<protein>
    <recommendedName>
        <fullName evidence="4">Transmembrane protein</fullName>
    </recommendedName>
</protein>
<reference evidence="2 3" key="1">
    <citation type="submission" date="2023-10" db="EMBL/GenBank/DDBJ databases">
        <title>Genome-Wide Identification Analysis in wild type Solanum Pinnatisectum Reveals Some Genes Defensing Phytophthora Infestans.</title>
        <authorList>
            <person name="Sun C."/>
        </authorList>
    </citation>
    <scope>NUCLEOTIDE SEQUENCE [LARGE SCALE GENOMIC DNA]</scope>
    <source>
        <strain evidence="2">LQN</strain>
        <tissue evidence="2">Leaf</tissue>
    </source>
</reference>
<dbReference type="AlphaFoldDB" id="A0AAV9L3Z5"/>
<keyword evidence="3" id="KW-1185">Reference proteome</keyword>
<name>A0AAV9L3Z5_9SOLN</name>
<comment type="caution">
    <text evidence="2">The sequence shown here is derived from an EMBL/GenBank/DDBJ whole genome shotgun (WGS) entry which is preliminary data.</text>
</comment>
<sequence>MYKSLYIVIIKRNKSHLHFYTAISSEFSILFQQMKKFGFGPLFVIMILLCATLALTSYTTSASEISHDATPKKIINGTVQKQNYILGQQREVVIHRRARPNSSSAPSINKHPFFIFAFIVSVLIAS</sequence>
<gene>
    <name evidence="2" type="ORF">R3W88_017638</name>
</gene>
<proteinExistence type="predicted"/>
<keyword evidence="1" id="KW-1133">Transmembrane helix</keyword>
<keyword evidence="1" id="KW-0472">Membrane</keyword>
<dbReference type="EMBL" id="JAWPEI010000008">
    <property type="protein sequence ID" value="KAK4719300.1"/>
    <property type="molecule type" value="Genomic_DNA"/>
</dbReference>
<evidence type="ECO:0000256" key="1">
    <source>
        <dbReference type="SAM" id="Phobius"/>
    </source>
</evidence>
<keyword evidence="1" id="KW-0812">Transmembrane</keyword>
<evidence type="ECO:0000313" key="3">
    <source>
        <dbReference type="Proteomes" id="UP001311915"/>
    </source>
</evidence>
<feature type="transmembrane region" description="Helical" evidence="1">
    <location>
        <begin position="37"/>
        <end position="58"/>
    </location>
</feature>
<dbReference type="Proteomes" id="UP001311915">
    <property type="component" value="Unassembled WGS sequence"/>
</dbReference>